<gene>
    <name evidence="1" type="ORF">AAHA92_00026</name>
</gene>
<sequence>MWCVPRPDESMLSSGSGLVHPLQRYRREVTDDYSIVSRACYDLIMLLSLWRSSVILSRRSMCRRQVGWSAQPSPFSQQIGTD</sequence>
<keyword evidence="2" id="KW-1185">Reference proteome</keyword>
<name>A0ABD1IMF2_SALDI</name>
<comment type="caution">
    <text evidence="1">The sequence shown here is derived from an EMBL/GenBank/DDBJ whole genome shotgun (WGS) entry which is preliminary data.</text>
</comment>
<accession>A0ABD1IMF2</accession>
<proteinExistence type="predicted"/>
<evidence type="ECO:0000313" key="2">
    <source>
        <dbReference type="Proteomes" id="UP001567538"/>
    </source>
</evidence>
<protein>
    <submittedName>
        <fullName evidence="1">Uncharacterized protein</fullName>
    </submittedName>
</protein>
<dbReference type="Proteomes" id="UP001567538">
    <property type="component" value="Unassembled WGS sequence"/>
</dbReference>
<evidence type="ECO:0000313" key="1">
    <source>
        <dbReference type="EMBL" id="KAL1568406.1"/>
    </source>
</evidence>
<reference evidence="1 2" key="1">
    <citation type="submission" date="2024-06" db="EMBL/GenBank/DDBJ databases">
        <title>A chromosome level genome sequence of Diviner's sage (Salvia divinorum).</title>
        <authorList>
            <person name="Ford S.A."/>
            <person name="Ro D.-K."/>
            <person name="Ness R.W."/>
            <person name="Phillips M.A."/>
        </authorList>
    </citation>
    <scope>NUCLEOTIDE SEQUENCE [LARGE SCALE GENOMIC DNA]</scope>
    <source>
        <strain evidence="1">SAF-2024a</strain>
        <tissue evidence="1">Leaf</tissue>
    </source>
</reference>
<dbReference type="AlphaFoldDB" id="A0ABD1IMF2"/>
<dbReference type="EMBL" id="JBEAFC010000001">
    <property type="protein sequence ID" value="KAL1568406.1"/>
    <property type="molecule type" value="Genomic_DNA"/>
</dbReference>
<organism evidence="1 2">
    <name type="scientific">Salvia divinorum</name>
    <name type="common">Maria pastora</name>
    <name type="synonym">Diviner's sage</name>
    <dbReference type="NCBI Taxonomy" id="28513"/>
    <lineage>
        <taxon>Eukaryota</taxon>
        <taxon>Viridiplantae</taxon>
        <taxon>Streptophyta</taxon>
        <taxon>Embryophyta</taxon>
        <taxon>Tracheophyta</taxon>
        <taxon>Spermatophyta</taxon>
        <taxon>Magnoliopsida</taxon>
        <taxon>eudicotyledons</taxon>
        <taxon>Gunneridae</taxon>
        <taxon>Pentapetalae</taxon>
        <taxon>asterids</taxon>
        <taxon>lamiids</taxon>
        <taxon>Lamiales</taxon>
        <taxon>Lamiaceae</taxon>
        <taxon>Nepetoideae</taxon>
        <taxon>Mentheae</taxon>
        <taxon>Salviinae</taxon>
        <taxon>Salvia</taxon>
        <taxon>Salvia subgen. Calosphace</taxon>
    </lineage>
</organism>